<evidence type="ECO:0000256" key="1">
    <source>
        <dbReference type="ARBA" id="ARBA00001033"/>
    </source>
</evidence>
<dbReference type="EC" id="3.1.3.25" evidence="8"/>
<dbReference type="GO" id="GO:0008934">
    <property type="term" value="F:inositol monophosphate 1-phosphatase activity"/>
    <property type="evidence" value="ECO:0007669"/>
    <property type="project" value="InterPro"/>
</dbReference>
<evidence type="ECO:0000256" key="8">
    <source>
        <dbReference type="RuleBase" id="RU364068"/>
    </source>
</evidence>
<comment type="caution">
    <text evidence="9">The sequence shown here is derived from an EMBL/GenBank/DDBJ whole genome shotgun (WGS) entry which is preliminary data.</text>
</comment>
<feature type="binding site" evidence="7">
    <location>
        <position position="95"/>
    </location>
    <ligand>
        <name>Mg(2+)</name>
        <dbReference type="ChEBI" id="CHEBI:18420"/>
        <label>1</label>
        <note>catalytic</note>
    </ligand>
</feature>
<evidence type="ECO:0000256" key="2">
    <source>
        <dbReference type="ARBA" id="ARBA00001946"/>
    </source>
</evidence>
<dbReference type="OrthoDB" id="9772456at2"/>
<evidence type="ECO:0000313" key="10">
    <source>
        <dbReference type="Proteomes" id="UP000297447"/>
    </source>
</evidence>
<comment type="catalytic activity">
    <reaction evidence="1 8">
        <text>a myo-inositol phosphate + H2O = myo-inositol + phosphate</text>
        <dbReference type="Rhea" id="RHEA:24056"/>
        <dbReference type="ChEBI" id="CHEBI:15377"/>
        <dbReference type="ChEBI" id="CHEBI:17268"/>
        <dbReference type="ChEBI" id="CHEBI:43474"/>
        <dbReference type="ChEBI" id="CHEBI:84139"/>
        <dbReference type="EC" id="3.1.3.25"/>
    </reaction>
</comment>
<feature type="binding site" evidence="7">
    <location>
        <position position="93"/>
    </location>
    <ligand>
        <name>Mg(2+)</name>
        <dbReference type="ChEBI" id="CHEBI:18420"/>
        <label>2</label>
    </ligand>
</feature>
<feature type="binding site" evidence="7">
    <location>
        <position position="77"/>
    </location>
    <ligand>
        <name>Mg(2+)</name>
        <dbReference type="ChEBI" id="CHEBI:18420"/>
        <label>1</label>
        <note>catalytic</note>
    </ligand>
</feature>
<dbReference type="EMBL" id="SOHE01000016">
    <property type="protein sequence ID" value="TFD54487.1"/>
    <property type="molecule type" value="Genomic_DNA"/>
</dbReference>
<dbReference type="Gene3D" id="3.40.190.80">
    <property type="match status" value="1"/>
</dbReference>
<dbReference type="PRINTS" id="PR00377">
    <property type="entry name" value="IMPHPHTASES"/>
</dbReference>
<keyword evidence="4 7" id="KW-0479">Metal-binding</keyword>
<evidence type="ECO:0000256" key="3">
    <source>
        <dbReference type="ARBA" id="ARBA00009759"/>
    </source>
</evidence>
<evidence type="ECO:0000256" key="6">
    <source>
        <dbReference type="ARBA" id="ARBA00022842"/>
    </source>
</evidence>
<dbReference type="GO" id="GO:0046872">
    <property type="term" value="F:metal ion binding"/>
    <property type="evidence" value="ECO:0007669"/>
    <property type="project" value="UniProtKB-KW"/>
</dbReference>
<dbReference type="InterPro" id="IPR020550">
    <property type="entry name" value="Inositol_monophosphatase_CS"/>
</dbReference>
<dbReference type="SUPFAM" id="SSF56655">
    <property type="entry name" value="Carbohydrate phosphatase"/>
    <property type="match status" value="1"/>
</dbReference>
<dbReference type="PROSITE" id="PS00630">
    <property type="entry name" value="IMP_2"/>
    <property type="match status" value="1"/>
</dbReference>
<evidence type="ECO:0000256" key="5">
    <source>
        <dbReference type="ARBA" id="ARBA00022801"/>
    </source>
</evidence>
<gene>
    <name evidence="9" type="ORF">E3T55_03410</name>
</gene>
<dbReference type="GO" id="GO:0006020">
    <property type="term" value="P:inositol metabolic process"/>
    <property type="evidence" value="ECO:0007669"/>
    <property type="project" value="TreeGrafter"/>
</dbReference>
<keyword evidence="10" id="KW-1185">Reference proteome</keyword>
<reference evidence="9 10" key="1">
    <citation type="submission" date="2019-03" db="EMBL/GenBank/DDBJ databases">
        <title>Genomics of glacier-inhabiting Cryobacterium strains.</title>
        <authorList>
            <person name="Liu Q."/>
            <person name="Xin Y.-H."/>
        </authorList>
    </citation>
    <scope>NUCLEOTIDE SEQUENCE [LARGE SCALE GENOMIC DNA]</scope>
    <source>
        <strain evidence="9 10">Hh14</strain>
    </source>
</reference>
<dbReference type="Gene3D" id="3.30.540.10">
    <property type="entry name" value="Fructose-1,6-Bisphosphatase, subunit A, domain 1"/>
    <property type="match status" value="1"/>
</dbReference>
<proteinExistence type="inferred from homology"/>
<dbReference type="RefSeq" id="WP_134518162.1">
    <property type="nucleotide sequence ID" value="NZ_SOHE01000016.1"/>
</dbReference>
<evidence type="ECO:0000256" key="4">
    <source>
        <dbReference type="ARBA" id="ARBA00022723"/>
    </source>
</evidence>
<dbReference type="Proteomes" id="UP000297447">
    <property type="component" value="Unassembled WGS sequence"/>
</dbReference>
<sequence length="281" mass="29971">MTDVARTDRELTDLLSLARETALTAGALAKRRRAEGVEIAASKSSPEDVVTQADRETERLIRRLLAEARPDDGFYGEESEGSTGTSGLTWVVDPIDGTVNYLYGIPLYAVSIAVVEGDADPASWRALAGAVYNPALDELYTAAAGRGAFLGSRRLRANTDVPLGLALAGTGFGYLADRRQWQADVVRGLIGEVRDIRRLGSAALDLCGVAAGRLDVYYERGLHPWDHAAGALIAREAGARVGGFGGDREGEELLIAADPGLYSRFEPVLAKIFDRYASSAA</sequence>
<keyword evidence="6 7" id="KW-0460">Magnesium</keyword>
<dbReference type="Pfam" id="PF00459">
    <property type="entry name" value="Inositol_P"/>
    <property type="match status" value="1"/>
</dbReference>
<name>A0A4R9A9S4_9MICO</name>
<evidence type="ECO:0000313" key="9">
    <source>
        <dbReference type="EMBL" id="TFD54487.1"/>
    </source>
</evidence>
<feature type="binding site" evidence="7">
    <location>
        <position position="96"/>
    </location>
    <ligand>
        <name>Mg(2+)</name>
        <dbReference type="ChEBI" id="CHEBI:18420"/>
        <label>1</label>
        <note>catalytic</note>
    </ligand>
</feature>
<dbReference type="InterPro" id="IPR020583">
    <property type="entry name" value="Inositol_monoP_metal-BS"/>
</dbReference>
<evidence type="ECO:0000256" key="7">
    <source>
        <dbReference type="PIRSR" id="PIRSR600760-2"/>
    </source>
</evidence>
<dbReference type="GO" id="GO:0046854">
    <property type="term" value="P:phosphatidylinositol phosphate biosynthetic process"/>
    <property type="evidence" value="ECO:0007669"/>
    <property type="project" value="InterPro"/>
</dbReference>
<keyword evidence="5 8" id="KW-0378">Hydrolase</keyword>
<dbReference type="AlphaFoldDB" id="A0A4R9A9S4"/>
<dbReference type="GO" id="GO:0007165">
    <property type="term" value="P:signal transduction"/>
    <property type="evidence" value="ECO:0007669"/>
    <property type="project" value="TreeGrafter"/>
</dbReference>
<comment type="cofactor">
    <cofactor evidence="2 7 8">
        <name>Mg(2+)</name>
        <dbReference type="ChEBI" id="CHEBI:18420"/>
    </cofactor>
</comment>
<dbReference type="InterPro" id="IPR000760">
    <property type="entry name" value="Inositol_monophosphatase-like"/>
</dbReference>
<comment type="similarity">
    <text evidence="3 8">Belongs to the inositol monophosphatase superfamily.</text>
</comment>
<protein>
    <recommendedName>
        <fullName evidence="8">Inositol-1-monophosphatase</fullName>
        <ecNumber evidence="8">3.1.3.25</ecNumber>
    </recommendedName>
</protein>
<accession>A0A4R9A9S4</accession>
<dbReference type="PANTHER" id="PTHR20854:SF4">
    <property type="entry name" value="INOSITOL-1-MONOPHOSPHATASE-RELATED"/>
    <property type="match status" value="1"/>
</dbReference>
<dbReference type="CDD" id="cd01639">
    <property type="entry name" value="IMPase"/>
    <property type="match status" value="1"/>
</dbReference>
<dbReference type="PANTHER" id="PTHR20854">
    <property type="entry name" value="INOSITOL MONOPHOSPHATASE"/>
    <property type="match status" value="1"/>
</dbReference>
<feature type="binding site" evidence="7">
    <location>
        <position position="226"/>
    </location>
    <ligand>
        <name>Mg(2+)</name>
        <dbReference type="ChEBI" id="CHEBI:18420"/>
        <label>1</label>
        <note>catalytic</note>
    </ligand>
</feature>
<dbReference type="PROSITE" id="PS00629">
    <property type="entry name" value="IMP_1"/>
    <property type="match status" value="1"/>
</dbReference>
<dbReference type="InterPro" id="IPR033942">
    <property type="entry name" value="IMPase"/>
</dbReference>
<organism evidence="9 10">
    <name type="scientific">Cryobacterium frigoriphilum</name>
    <dbReference type="NCBI Taxonomy" id="1259150"/>
    <lineage>
        <taxon>Bacteria</taxon>
        <taxon>Bacillati</taxon>
        <taxon>Actinomycetota</taxon>
        <taxon>Actinomycetes</taxon>
        <taxon>Micrococcales</taxon>
        <taxon>Microbacteriaceae</taxon>
        <taxon>Cryobacterium</taxon>
    </lineage>
</organism>